<evidence type="ECO:0000313" key="4">
    <source>
        <dbReference type="EMBL" id="KAK3525601.1"/>
    </source>
</evidence>
<dbReference type="SUPFAM" id="SSF57756">
    <property type="entry name" value="Retrovirus zinc finger-like domains"/>
    <property type="match status" value="1"/>
</dbReference>
<evidence type="ECO:0000256" key="1">
    <source>
        <dbReference type="PROSITE-ProRule" id="PRU00047"/>
    </source>
</evidence>
<dbReference type="GO" id="GO:0003676">
    <property type="term" value="F:nucleic acid binding"/>
    <property type="evidence" value="ECO:0007669"/>
    <property type="project" value="InterPro"/>
</dbReference>
<keyword evidence="1" id="KW-0479">Metal-binding</keyword>
<evidence type="ECO:0000313" key="5">
    <source>
        <dbReference type="Proteomes" id="UP001274896"/>
    </source>
</evidence>
<gene>
    <name evidence="4" type="ORF">QTP70_000420</name>
</gene>
<organism evidence="4 5">
    <name type="scientific">Hemibagrus guttatus</name>
    <dbReference type="NCBI Taxonomy" id="175788"/>
    <lineage>
        <taxon>Eukaryota</taxon>
        <taxon>Metazoa</taxon>
        <taxon>Chordata</taxon>
        <taxon>Craniata</taxon>
        <taxon>Vertebrata</taxon>
        <taxon>Euteleostomi</taxon>
        <taxon>Actinopterygii</taxon>
        <taxon>Neopterygii</taxon>
        <taxon>Teleostei</taxon>
        <taxon>Ostariophysi</taxon>
        <taxon>Siluriformes</taxon>
        <taxon>Bagridae</taxon>
        <taxon>Hemibagrus</taxon>
    </lineage>
</organism>
<name>A0AAE0QM09_9TELE</name>
<evidence type="ECO:0000256" key="2">
    <source>
        <dbReference type="SAM" id="MobiDB-lite"/>
    </source>
</evidence>
<dbReference type="GO" id="GO:0008270">
    <property type="term" value="F:zinc ion binding"/>
    <property type="evidence" value="ECO:0007669"/>
    <property type="project" value="UniProtKB-KW"/>
</dbReference>
<evidence type="ECO:0000259" key="3">
    <source>
        <dbReference type="PROSITE" id="PS50158"/>
    </source>
</evidence>
<dbReference type="AlphaFoldDB" id="A0AAE0QM09"/>
<sequence>MAVVVNPGLDRSVTHIPGYRDFWFQKWGSIANFRMIALRDQFIEGIRELRKLIREKPQSTLFDVREEAMMWVVEDRPHGANVARSRNIMSTSSEETSERTTTPVSAAQNDIAVALQEVVKIITQQGKAIGELTNAVCELTVQKVSSSGSQSVKPKVQPRYTDNGQPICLRCERVGHVARQCPAPRSSKSQSTANSSSGVQGNGVPLLL</sequence>
<keyword evidence="5" id="KW-1185">Reference proteome</keyword>
<protein>
    <recommendedName>
        <fullName evidence="3">CCHC-type domain-containing protein</fullName>
    </recommendedName>
</protein>
<feature type="compositionally biased region" description="Low complexity" evidence="2">
    <location>
        <begin position="186"/>
        <end position="197"/>
    </location>
</feature>
<dbReference type="Gene3D" id="4.10.60.10">
    <property type="entry name" value="Zinc finger, CCHC-type"/>
    <property type="match status" value="1"/>
</dbReference>
<keyword evidence="1" id="KW-0863">Zinc-finger</keyword>
<dbReference type="PROSITE" id="PS50158">
    <property type="entry name" value="ZF_CCHC"/>
    <property type="match status" value="1"/>
</dbReference>
<comment type="caution">
    <text evidence="4">The sequence shown here is derived from an EMBL/GenBank/DDBJ whole genome shotgun (WGS) entry which is preliminary data.</text>
</comment>
<reference evidence="4" key="1">
    <citation type="submission" date="2023-06" db="EMBL/GenBank/DDBJ databases">
        <title>Male Hemibagrus guttatus genome.</title>
        <authorList>
            <person name="Bian C."/>
        </authorList>
    </citation>
    <scope>NUCLEOTIDE SEQUENCE</scope>
    <source>
        <strain evidence="4">Male_cb2023</strain>
        <tissue evidence="4">Muscle</tissue>
    </source>
</reference>
<proteinExistence type="predicted"/>
<dbReference type="InterPro" id="IPR036875">
    <property type="entry name" value="Znf_CCHC_sf"/>
</dbReference>
<accession>A0AAE0QM09</accession>
<dbReference type="Proteomes" id="UP001274896">
    <property type="component" value="Unassembled WGS sequence"/>
</dbReference>
<dbReference type="EMBL" id="JAUCMX010000013">
    <property type="protein sequence ID" value="KAK3525601.1"/>
    <property type="molecule type" value="Genomic_DNA"/>
</dbReference>
<feature type="region of interest" description="Disordered" evidence="2">
    <location>
        <begin position="180"/>
        <end position="208"/>
    </location>
</feature>
<dbReference type="InterPro" id="IPR001878">
    <property type="entry name" value="Znf_CCHC"/>
</dbReference>
<keyword evidence="1" id="KW-0862">Zinc</keyword>
<feature type="domain" description="CCHC-type" evidence="3">
    <location>
        <begin position="168"/>
        <end position="182"/>
    </location>
</feature>